<dbReference type="InterPro" id="IPR056647">
    <property type="entry name" value="DUF7745"/>
</dbReference>
<dbReference type="PANTHER" id="PTHR48154:SF1">
    <property type="entry name" value="PROTEIN, PUTATIVE-RELATED"/>
    <property type="match status" value="1"/>
</dbReference>
<name>A0A392PMV7_9FABA</name>
<organism evidence="2 3">
    <name type="scientific">Trifolium medium</name>
    <dbReference type="NCBI Taxonomy" id="97028"/>
    <lineage>
        <taxon>Eukaryota</taxon>
        <taxon>Viridiplantae</taxon>
        <taxon>Streptophyta</taxon>
        <taxon>Embryophyta</taxon>
        <taxon>Tracheophyta</taxon>
        <taxon>Spermatophyta</taxon>
        <taxon>Magnoliopsida</taxon>
        <taxon>eudicotyledons</taxon>
        <taxon>Gunneridae</taxon>
        <taxon>Pentapetalae</taxon>
        <taxon>rosids</taxon>
        <taxon>fabids</taxon>
        <taxon>Fabales</taxon>
        <taxon>Fabaceae</taxon>
        <taxon>Papilionoideae</taxon>
        <taxon>50 kb inversion clade</taxon>
        <taxon>NPAAA clade</taxon>
        <taxon>Hologalegina</taxon>
        <taxon>IRL clade</taxon>
        <taxon>Trifolieae</taxon>
        <taxon>Trifolium</taxon>
    </lineage>
</organism>
<dbReference type="AlphaFoldDB" id="A0A392PMV7"/>
<dbReference type="Pfam" id="PF24924">
    <property type="entry name" value="DUF7745"/>
    <property type="match status" value="1"/>
</dbReference>
<feature type="domain" description="DUF7745" evidence="1">
    <location>
        <begin position="23"/>
        <end position="112"/>
    </location>
</feature>
<protein>
    <recommendedName>
        <fullName evidence="1">DUF7745 domain-containing protein</fullName>
    </recommendedName>
</protein>
<comment type="caution">
    <text evidence="2">The sequence shown here is derived from an EMBL/GenBank/DDBJ whole genome shotgun (WGS) entry which is preliminary data.</text>
</comment>
<reference evidence="2 3" key="1">
    <citation type="journal article" date="2018" name="Front. Plant Sci.">
        <title>Red Clover (Trifolium pratense) and Zigzag Clover (T. medium) - A Picture of Genomic Similarities and Differences.</title>
        <authorList>
            <person name="Dluhosova J."/>
            <person name="Istvanek J."/>
            <person name="Nedelnik J."/>
            <person name="Repkova J."/>
        </authorList>
    </citation>
    <scope>NUCLEOTIDE SEQUENCE [LARGE SCALE GENOMIC DNA]</scope>
    <source>
        <strain evidence="3">cv. 10/8</strain>
        <tissue evidence="2">Leaf</tissue>
    </source>
</reference>
<keyword evidence="3" id="KW-1185">Reference proteome</keyword>
<dbReference type="Proteomes" id="UP000265520">
    <property type="component" value="Unassembled WGS sequence"/>
</dbReference>
<evidence type="ECO:0000313" key="2">
    <source>
        <dbReference type="EMBL" id="MCI13154.1"/>
    </source>
</evidence>
<dbReference type="PANTHER" id="PTHR48154">
    <property type="entry name" value="PROTEIN, PUTATIVE-RELATED"/>
    <property type="match status" value="1"/>
</dbReference>
<evidence type="ECO:0000259" key="1">
    <source>
        <dbReference type="Pfam" id="PF24924"/>
    </source>
</evidence>
<dbReference type="EMBL" id="LXQA010087109">
    <property type="protein sequence ID" value="MCI13154.1"/>
    <property type="molecule type" value="Genomic_DNA"/>
</dbReference>
<proteinExistence type="predicted"/>
<evidence type="ECO:0000313" key="3">
    <source>
        <dbReference type="Proteomes" id="UP000265520"/>
    </source>
</evidence>
<feature type="non-terminal residue" evidence="2">
    <location>
        <position position="128"/>
    </location>
</feature>
<accession>A0A392PMV7</accession>
<sequence length="128" mass="14485">MSHGILESMMIQKLFLAMGNSPTGEFPNVPLIGTRGCINYNPVLGLRQLGYPMEDKPDEGLLEGFIFEKGVEDSTLIRKIRRAWGHIHRKKVGRKNCVAKPPYTQWVRERVKVIKLPFAISTPARPLS</sequence>